<reference evidence="1 2" key="1">
    <citation type="submission" date="2022-12" db="EMBL/GenBank/DDBJ databases">
        <title>Assessment of beneficial effects and identification of host adaptation-associated genes of Ligilactobacillus salivarius isolated from Meles meles.</title>
        <authorList>
            <person name="Wang Y."/>
        </authorList>
    </citation>
    <scope>NUCLEOTIDE SEQUENCE [LARGE SCALE GENOMIC DNA]</scope>
    <source>
        <strain evidence="1 2">S35</strain>
    </source>
</reference>
<name>A0ABD7YW17_9LACO</name>
<sequence length="45" mass="4830">MTKVLDKGSRGEVVKVGAKETIGIQATLSELKNYILIAEGLVKLD</sequence>
<dbReference type="Proteomes" id="UP001224533">
    <property type="component" value="Chromosome"/>
</dbReference>
<proteinExistence type="predicted"/>
<protein>
    <submittedName>
        <fullName evidence="1">Uncharacterized protein</fullName>
    </submittedName>
</protein>
<dbReference type="RefSeq" id="WP_193524689.1">
    <property type="nucleotide sequence ID" value="NZ_CP114501.1"/>
</dbReference>
<gene>
    <name evidence="1" type="ORF">O2U02_02135</name>
</gene>
<evidence type="ECO:0000313" key="1">
    <source>
        <dbReference type="EMBL" id="WHS18046.1"/>
    </source>
</evidence>
<dbReference type="EMBL" id="CP114509">
    <property type="protein sequence ID" value="WHS18046.1"/>
    <property type="molecule type" value="Genomic_DNA"/>
</dbReference>
<evidence type="ECO:0000313" key="2">
    <source>
        <dbReference type="Proteomes" id="UP001224533"/>
    </source>
</evidence>
<accession>A0ABD7YW17</accession>
<dbReference type="AlphaFoldDB" id="A0ABD7YW17"/>
<organism evidence="1 2">
    <name type="scientific">Ligilactobacillus salivarius</name>
    <dbReference type="NCBI Taxonomy" id="1624"/>
    <lineage>
        <taxon>Bacteria</taxon>
        <taxon>Bacillati</taxon>
        <taxon>Bacillota</taxon>
        <taxon>Bacilli</taxon>
        <taxon>Lactobacillales</taxon>
        <taxon>Lactobacillaceae</taxon>
        <taxon>Ligilactobacillus</taxon>
    </lineage>
</organism>